<dbReference type="EMBL" id="AYSJ01000017">
    <property type="protein sequence ID" value="ETS29439.1"/>
    <property type="molecule type" value="Genomic_DNA"/>
</dbReference>
<dbReference type="Proteomes" id="UP000018957">
    <property type="component" value="Unassembled WGS sequence"/>
</dbReference>
<keyword evidence="2" id="KW-1185">Reference proteome</keyword>
<name>W3V309_9GAMM</name>
<sequence length="37" mass="4414">MLGYFYIYQIINILKNEIIIIHHFLDRTVGCLFLGDN</sequence>
<accession>W3V309</accession>
<organism evidence="1 2">
    <name type="scientific">Photorhabdus khanii NC19</name>
    <dbReference type="NCBI Taxonomy" id="1004151"/>
    <lineage>
        <taxon>Bacteria</taxon>
        <taxon>Pseudomonadati</taxon>
        <taxon>Pseudomonadota</taxon>
        <taxon>Gammaproteobacteria</taxon>
        <taxon>Enterobacterales</taxon>
        <taxon>Morganellaceae</taxon>
        <taxon>Photorhabdus</taxon>
    </lineage>
</organism>
<evidence type="ECO:0000313" key="1">
    <source>
        <dbReference type="EMBL" id="ETS29439.1"/>
    </source>
</evidence>
<protein>
    <submittedName>
        <fullName evidence="1">Uncharacterized protein</fullName>
    </submittedName>
</protein>
<reference evidence="1 2" key="1">
    <citation type="submission" date="2013-11" db="EMBL/GenBank/DDBJ databases">
        <title>Elucidation of the Photorhabdus temperata genome and generation of transposon mutant library to identify motility mutants.</title>
        <authorList>
            <person name="Hurst S.G.IV."/>
            <person name="Micheals B."/>
            <person name="Abebe-Akele F."/>
            <person name="Rowedder H."/>
            <person name="Bullock H."/>
            <person name="Jackobeck R."/>
            <person name="Janicki E."/>
            <person name="Tisa L.S."/>
        </authorList>
    </citation>
    <scope>NUCLEOTIDE SEQUENCE [LARGE SCALE GENOMIC DNA]</scope>
    <source>
        <strain evidence="1 2">NC19</strain>
    </source>
</reference>
<comment type="caution">
    <text evidence="1">The sequence shown here is derived from an EMBL/GenBank/DDBJ whole genome shotgun (WGS) entry which is preliminary data.</text>
</comment>
<proteinExistence type="predicted"/>
<evidence type="ECO:0000313" key="2">
    <source>
        <dbReference type="Proteomes" id="UP000018957"/>
    </source>
</evidence>
<gene>
    <name evidence="1" type="ORF">PTE_04665</name>
</gene>
<dbReference type="AlphaFoldDB" id="W3V309"/>